<evidence type="ECO:0000313" key="5">
    <source>
        <dbReference type="Proteomes" id="UP000095287"/>
    </source>
</evidence>
<evidence type="ECO:0000256" key="3">
    <source>
        <dbReference type="SAM" id="MobiDB-lite"/>
    </source>
</evidence>
<dbReference type="PANTHER" id="PTHR13153:SF5">
    <property type="entry name" value="GATOR COMPLEX PROTEIN NPRL3"/>
    <property type="match status" value="1"/>
</dbReference>
<evidence type="ECO:0000259" key="4">
    <source>
        <dbReference type="Pfam" id="PF24064"/>
    </source>
</evidence>
<dbReference type="GO" id="GO:0005764">
    <property type="term" value="C:lysosome"/>
    <property type="evidence" value="ECO:0007669"/>
    <property type="project" value="UniProtKB-SubCell"/>
</dbReference>
<dbReference type="PANTHER" id="PTHR13153">
    <property type="entry name" value="CGTHBA PROTEIN -14 GENE PROTEIN"/>
    <property type="match status" value="1"/>
</dbReference>
<evidence type="ECO:0000256" key="1">
    <source>
        <dbReference type="ARBA" id="ARBA00010546"/>
    </source>
</evidence>
<dbReference type="Pfam" id="PF03666">
    <property type="entry name" value="NPR3"/>
    <property type="match status" value="1"/>
</dbReference>
<dbReference type="InterPro" id="IPR005365">
    <property type="entry name" value="Npr3"/>
</dbReference>
<feature type="compositionally biased region" description="Acidic residues" evidence="3">
    <location>
        <begin position="191"/>
        <end position="204"/>
    </location>
</feature>
<name>A0A1I7YDU9_9BILA</name>
<comment type="function">
    <text evidence="2">As a component of the GATOR1 complex functions as an inhibitor of the amino acid-sensing branch of the TORC1 pathway.</text>
</comment>
<dbReference type="InterPro" id="IPR056603">
    <property type="entry name" value="HTH_NPRL3"/>
</dbReference>
<proteinExistence type="inferred from homology"/>
<comment type="subcellular location">
    <subcellularLocation>
        <location evidence="2">Lysosome</location>
    </subcellularLocation>
</comment>
<feature type="region of interest" description="Disordered" evidence="3">
    <location>
        <begin position="166"/>
        <end position="253"/>
    </location>
</feature>
<evidence type="ECO:0000256" key="2">
    <source>
        <dbReference type="RuleBase" id="RU368069"/>
    </source>
</evidence>
<keyword evidence="2" id="KW-0732">Signal</keyword>
<dbReference type="GO" id="GO:0034198">
    <property type="term" value="P:cellular response to amino acid starvation"/>
    <property type="evidence" value="ECO:0007669"/>
    <property type="project" value="UniProtKB-UniRule"/>
</dbReference>
<evidence type="ECO:0000313" key="6">
    <source>
        <dbReference type="WBParaSite" id="L893_g15286.t1"/>
    </source>
</evidence>
<accession>A0A1I7YDU9</accession>
<feature type="domain" description="GATOR1 complex protein NPRL3 C-terminal HTH" evidence="4">
    <location>
        <begin position="672"/>
        <end position="710"/>
    </location>
</feature>
<comment type="similarity">
    <text evidence="1 2">Belongs to the NPR3 family.</text>
</comment>
<dbReference type="GO" id="GO:1904262">
    <property type="term" value="P:negative regulation of TORC1 signaling"/>
    <property type="evidence" value="ECO:0007669"/>
    <property type="project" value="TreeGrafter"/>
</dbReference>
<sequence length="725" mass="81468">MEASQQADKITIEDFSFQLEVILTFTWHEDASLMPVGTSFEQQQKHRRCLPSIPKDVSKEVAMSHDLCLVLLTYFTGKGFQGLLGFLPQGKSILRGGTTAKLRLFARPVFSWLLGIREAMEDLSPGAIPSGVILVTKGATAEQVLFAFPYTRAIPDPFVLINERPNENAETEGNPTAPPEEDESESPHDEDTVECSDEEEDESLSDTNSSEGESPSDMNGTVEPETGLQSEQNCEDDRSSVSDDETPEEDKPMLITTIEYKKERPSESVQFGISTPMLAYLLASSVERPLEVKVDNIRFAGYPKKIESLSQEYSVLPQFVSVIFVLPASAPAHIVESFQNLSRLVAAAVNFEQTRCHYFQKEVLIMQKVHDEIDAHQHDGKAPFEVILNRSQLAQTLREIYDDLREYGMVNAFIDGFVEVGFCLETQALHHAGLPPKSRQDLEAAIRKIRPYHGIILLEETIPSPDANPALKLFLKHCEPDKSLIGISLACGLPLIQVLMVVRHLILWGRAIVIFPLSGSNIYSSATDRQLPPNGELTDQYKEYFPNFHLADILAHFTPPTTLSTFLENTNNDASKKNERTNIICRLLRDQLIMQLHTFIYLMPPFQSGSKEQKGISEALPPEVVERINVVLKRIEEVSPFAEYIGLFQEKLYSCCKVLMYSSTTDEVLSALDVFYDLIHYLNGAHHIEDIMFRTNRERGDVVRVLDTFSPLTSSLCRPDFLCSD</sequence>
<dbReference type="Pfam" id="PF24064">
    <property type="entry name" value="HTH_NPRL3"/>
    <property type="match status" value="1"/>
</dbReference>
<dbReference type="WBParaSite" id="L893_g15286.t1">
    <property type="protein sequence ID" value="L893_g15286.t1"/>
    <property type="gene ID" value="L893_g15286"/>
</dbReference>
<dbReference type="GO" id="GO:0010508">
    <property type="term" value="P:positive regulation of autophagy"/>
    <property type="evidence" value="ECO:0007669"/>
    <property type="project" value="TreeGrafter"/>
</dbReference>
<keyword evidence="5" id="KW-1185">Reference proteome</keyword>
<organism evidence="5 6">
    <name type="scientific">Steinernema glaseri</name>
    <dbReference type="NCBI Taxonomy" id="37863"/>
    <lineage>
        <taxon>Eukaryota</taxon>
        <taxon>Metazoa</taxon>
        <taxon>Ecdysozoa</taxon>
        <taxon>Nematoda</taxon>
        <taxon>Chromadorea</taxon>
        <taxon>Rhabditida</taxon>
        <taxon>Tylenchina</taxon>
        <taxon>Panagrolaimomorpha</taxon>
        <taxon>Strongyloidoidea</taxon>
        <taxon>Steinernematidae</taxon>
        <taxon>Steinernema</taxon>
    </lineage>
</organism>
<keyword evidence="2" id="KW-0458">Lysosome</keyword>
<reference evidence="6" key="1">
    <citation type="submission" date="2016-11" db="UniProtKB">
        <authorList>
            <consortium name="WormBaseParasite"/>
        </authorList>
    </citation>
    <scope>IDENTIFICATION</scope>
</reference>
<dbReference type="GO" id="GO:0038202">
    <property type="term" value="P:TORC1 signaling"/>
    <property type="evidence" value="ECO:0007669"/>
    <property type="project" value="TreeGrafter"/>
</dbReference>
<protein>
    <recommendedName>
        <fullName evidence="2">GATOR complex protein NPRL3</fullName>
    </recommendedName>
    <alternativeName>
        <fullName evidence="2">Nitrogen permease regulator 3-like protein</fullName>
    </alternativeName>
</protein>
<dbReference type="Proteomes" id="UP000095287">
    <property type="component" value="Unplaced"/>
</dbReference>
<dbReference type="AlphaFoldDB" id="A0A1I7YDU9"/>
<dbReference type="GO" id="GO:1990130">
    <property type="term" value="C:GATOR1 complex"/>
    <property type="evidence" value="ECO:0007669"/>
    <property type="project" value="UniProtKB-UniRule"/>
</dbReference>